<accession>A0A1G1VLG6</accession>
<comment type="similarity">
    <text evidence="1 5">Belongs to the universal ribosomal protein uS2 family.</text>
</comment>
<dbReference type="PANTHER" id="PTHR12534:SF0">
    <property type="entry name" value="SMALL RIBOSOMAL SUBUNIT PROTEIN US2M"/>
    <property type="match status" value="1"/>
</dbReference>
<evidence type="ECO:0000256" key="2">
    <source>
        <dbReference type="ARBA" id="ARBA00022980"/>
    </source>
</evidence>
<evidence type="ECO:0000313" key="6">
    <source>
        <dbReference type="EMBL" id="OGY16246.1"/>
    </source>
</evidence>
<dbReference type="NCBIfam" id="TIGR01011">
    <property type="entry name" value="rpsB_bact"/>
    <property type="match status" value="1"/>
</dbReference>
<keyword evidence="2 5" id="KW-0689">Ribosomal protein</keyword>
<dbReference type="SUPFAM" id="SSF52313">
    <property type="entry name" value="Ribosomal protein S2"/>
    <property type="match status" value="1"/>
</dbReference>
<evidence type="ECO:0000256" key="1">
    <source>
        <dbReference type="ARBA" id="ARBA00006242"/>
    </source>
</evidence>
<dbReference type="InterPro" id="IPR001865">
    <property type="entry name" value="Ribosomal_uS2"/>
</dbReference>
<evidence type="ECO:0000256" key="3">
    <source>
        <dbReference type="ARBA" id="ARBA00023274"/>
    </source>
</evidence>
<protein>
    <recommendedName>
        <fullName evidence="4 5">Small ribosomal subunit protein uS2</fullName>
    </recommendedName>
</protein>
<organism evidence="6 7">
    <name type="scientific">Candidatus Chisholmbacteria bacterium RIFCSPHIGHO2_01_FULL_49_18</name>
    <dbReference type="NCBI Taxonomy" id="1797590"/>
    <lineage>
        <taxon>Bacteria</taxon>
        <taxon>Candidatus Chisholmiibacteriota</taxon>
    </lineage>
</organism>
<dbReference type="AlphaFoldDB" id="A0A1G1VLG6"/>
<dbReference type="GO" id="GO:0022627">
    <property type="term" value="C:cytosolic small ribosomal subunit"/>
    <property type="evidence" value="ECO:0007669"/>
    <property type="project" value="TreeGrafter"/>
</dbReference>
<dbReference type="Gene3D" id="3.40.50.10490">
    <property type="entry name" value="Glucose-6-phosphate isomerase like protein, domain 1"/>
    <property type="match status" value="1"/>
</dbReference>
<dbReference type="PRINTS" id="PR00395">
    <property type="entry name" value="RIBOSOMALS2"/>
</dbReference>
<comment type="caution">
    <text evidence="6">The sequence shown here is derived from an EMBL/GenBank/DDBJ whole genome shotgun (WGS) entry which is preliminary data.</text>
</comment>
<dbReference type="PANTHER" id="PTHR12534">
    <property type="entry name" value="30S RIBOSOMAL PROTEIN S2 PROKARYOTIC AND ORGANELLAR"/>
    <property type="match status" value="1"/>
</dbReference>
<evidence type="ECO:0000313" key="7">
    <source>
        <dbReference type="Proteomes" id="UP000179069"/>
    </source>
</evidence>
<reference evidence="6 7" key="1">
    <citation type="journal article" date="2016" name="Nat. Commun.">
        <title>Thousands of microbial genomes shed light on interconnected biogeochemical processes in an aquifer system.</title>
        <authorList>
            <person name="Anantharaman K."/>
            <person name="Brown C.T."/>
            <person name="Hug L.A."/>
            <person name="Sharon I."/>
            <person name="Castelle C.J."/>
            <person name="Probst A.J."/>
            <person name="Thomas B.C."/>
            <person name="Singh A."/>
            <person name="Wilkins M.J."/>
            <person name="Karaoz U."/>
            <person name="Brodie E.L."/>
            <person name="Williams K.H."/>
            <person name="Hubbard S.S."/>
            <person name="Banfield J.F."/>
        </authorList>
    </citation>
    <scope>NUCLEOTIDE SEQUENCE [LARGE SCALE GENOMIC DNA]</scope>
</reference>
<dbReference type="Gene3D" id="1.10.287.610">
    <property type="entry name" value="Helix hairpin bin"/>
    <property type="match status" value="1"/>
</dbReference>
<sequence length="242" mass="27537">MSTYEVSLTDLLEAGCHFGHQVRRWNPRMKPYIYSSKDSVHIFDLAKTAQMLQEACEYVKSIAMEGKILLIVGTKRQAKAIVREEAQKAGAPFVSERWLGGTITNWDQIKKSIDLLLDMRDKKEKGEYKKYTKKENVLIDREIERLERFFGGLAQLKKAPDAIFVVDTHREAVAVAEANNRDVRVVGIVDTNADPRLVDHLIPANDDAVRSIKLITSKIAEAYAEGKMLFEKKKGKERENSK</sequence>
<dbReference type="InterPro" id="IPR005706">
    <property type="entry name" value="Ribosomal_uS2_bac/mit/plastid"/>
</dbReference>
<dbReference type="EMBL" id="MHCI01000018">
    <property type="protein sequence ID" value="OGY16246.1"/>
    <property type="molecule type" value="Genomic_DNA"/>
</dbReference>
<name>A0A1G1VLG6_9BACT</name>
<keyword evidence="3 5" id="KW-0687">Ribonucleoprotein</keyword>
<gene>
    <name evidence="5" type="primary">rpsB</name>
    <name evidence="6" type="ORF">A2785_01490</name>
</gene>
<dbReference type="CDD" id="cd01425">
    <property type="entry name" value="RPS2"/>
    <property type="match status" value="1"/>
</dbReference>
<evidence type="ECO:0000256" key="4">
    <source>
        <dbReference type="ARBA" id="ARBA00035256"/>
    </source>
</evidence>
<dbReference type="Proteomes" id="UP000179069">
    <property type="component" value="Unassembled WGS sequence"/>
</dbReference>
<proteinExistence type="inferred from homology"/>
<dbReference type="GO" id="GO:0003735">
    <property type="term" value="F:structural constituent of ribosome"/>
    <property type="evidence" value="ECO:0007669"/>
    <property type="project" value="InterPro"/>
</dbReference>
<dbReference type="InterPro" id="IPR023591">
    <property type="entry name" value="Ribosomal_uS2_flav_dom_sf"/>
</dbReference>
<dbReference type="Pfam" id="PF00318">
    <property type="entry name" value="Ribosomal_S2"/>
    <property type="match status" value="1"/>
</dbReference>
<dbReference type="HAMAP" id="MF_00291_B">
    <property type="entry name" value="Ribosomal_uS2_B"/>
    <property type="match status" value="1"/>
</dbReference>
<dbReference type="GO" id="GO:0006412">
    <property type="term" value="P:translation"/>
    <property type="evidence" value="ECO:0007669"/>
    <property type="project" value="UniProtKB-UniRule"/>
</dbReference>
<evidence type="ECO:0000256" key="5">
    <source>
        <dbReference type="HAMAP-Rule" id="MF_00291"/>
    </source>
</evidence>